<dbReference type="Pfam" id="PF13349">
    <property type="entry name" value="DUF4097"/>
    <property type="match status" value="1"/>
</dbReference>
<feature type="domain" description="DUF4097" evidence="1">
    <location>
        <begin position="18"/>
        <end position="261"/>
    </location>
</feature>
<name>A0ABS5AQK0_9PSEU</name>
<gene>
    <name evidence="2" type="ORF">JOF53_007366</name>
</gene>
<organism evidence="2 3">
    <name type="scientific">Crossiella equi</name>
    <dbReference type="NCBI Taxonomy" id="130796"/>
    <lineage>
        <taxon>Bacteria</taxon>
        <taxon>Bacillati</taxon>
        <taxon>Actinomycetota</taxon>
        <taxon>Actinomycetes</taxon>
        <taxon>Pseudonocardiales</taxon>
        <taxon>Pseudonocardiaceae</taxon>
        <taxon>Crossiella</taxon>
    </lineage>
</organism>
<comment type="caution">
    <text evidence="2">The sequence shown here is derived from an EMBL/GenBank/DDBJ whole genome shotgun (WGS) entry which is preliminary data.</text>
</comment>
<dbReference type="Proteomes" id="UP001519363">
    <property type="component" value="Unassembled WGS sequence"/>
</dbReference>
<keyword evidence="3" id="KW-1185">Reference proteome</keyword>
<evidence type="ECO:0000259" key="1">
    <source>
        <dbReference type="Pfam" id="PF13349"/>
    </source>
</evidence>
<sequence>MRAAMTGYDTPGPIRAVLDLSAARLWINAGARADTQVRIDPANPDSPEDVKAAQRIQADYTEGELTVRGAQGTWGSWLSSGGLAEVVLDLPAGSSLEVRTSAGDIRAYGRLGDVTAHTSHGEIALTRTGNARLSTESGGIRLGVARGAVELRAPDGDIHVEEVTGELNAGTAGGSITVGRAHAGVTAKTKHGDIRLREVATGTVLAETGAGEVEIGLRPGAAAELQLTTRSGTVRDHLGEPDTTPAESTVLVRATTTHGDILLRRA</sequence>
<evidence type="ECO:0000313" key="2">
    <source>
        <dbReference type="EMBL" id="MBP2478494.1"/>
    </source>
</evidence>
<proteinExistence type="predicted"/>
<dbReference type="RefSeq" id="WP_143342699.1">
    <property type="nucleotide sequence ID" value="NZ_JAGIOO010000001.1"/>
</dbReference>
<dbReference type="Gene3D" id="2.160.20.120">
    <property type="match status" value="1"/>
</dbReference>
<dbReference type="InterPro" id="IPR025164">
    <property type="entry name" value="Toastrack_DUF4097"/>
</dbReference>
<protein>
    <recommendedName>
        <fullName evidence="1">DUF4097 domain-containing protein</fullName>
    </recommendedName>
</protein>
<dbReference type="EMBL" id="JAGIOO010000001">
    <property type="protein sequence ID" value="MBP2478494.1"/>
    <property type="molecule type" value="Genomic_DNA"/>
</dbReference>
<accession>A0ABS5AQK0</accession>
<evidence type="ECO:0000313" key="3">
    <source>
        <dbReference type="Proteomes" id="UP001519363"/>
    </source>
</evidence>
<reference evidence="2 3" key="1">
    <citation type="submission" date="2021-03" db="EMBL/GenBank/DDBJ databases">
        <title>Sequencing the genomes of 1000 actinobacteria strains.</title>
        <authorList>
            <person name="Klenk H.-P."/>
        </authorList>
    </citation>
    <scope>NUCLEOTIDE SEQUENCE [LARGE SCALE GENOMIC DNA]</scope>
    <source>
        <strain evidence="2 3">DSM 44580</strain>
    </source>
</reference>